<comment type="caution">
    <text evidence="2">The sequence shown here is derived from an EMBL/GenBank/DDBJ whole genome shotgun (WGS) entry which is preliminary data.</text>
</comment>
<protein>
    <submittedName>
        <fullName evidence="2">10401_t:CDS:1</fullName>
    </submittedName>
</protein>
<evidence type="ECO:0000313" key="3">
    <source>
        <dbReference type="Proteomes" id="UP000789901"/>
    </source>
</evidence>
<dbReference type="Proteomes" id="UP000789901">
    <property type="component" value="Unassembled WGS sequence"/>
</dbReference>
<keyword evidence="3" id="KW-1185">Reference proteome</keyword>
<proteinExistence type="predicted"/>
<name>A0ABN7XJG2_GIGMA</name>
<feature type="region of interest" description="Disordered" evidence="1">
    <location>
        <begin position="70"/>
        <end position="103"/>
    </location>
</feature>
<dbReference type="EMBL" id="CAJVQB010148825">
    <property type="protein sequence ID" value="CAG8855379.1"/>
    <property type="molecule type" value="Genomic_DNA"/>
</dbReference>
<sequence>LPPAASSERADPLPTTCCVHQALCQQGNFATIVGGTFQSYVKRPVWGYITTLHTSLLWCPFFLREERPRAMPSQKDPEWVEEMSSSPTIASGRAWSPEGPSYD</sequence>
<gene>
    <name evidence="2" type="ORF">GMARGA_LOCUS44200</name>
</gene>
<evidence type="ECO:0000313" key="2">
    <source>
        <dbReference type="EMBL" id="CAG8855379.1"/>
    </source>
</evidence>
<feature type="non-terminal residue" evidence="2">
    <location>
        <position position="1"/>
    </location>
</feature>
<accession>A0ABN7XJG2</accession>
<reference evidence="2 3" key="1">
    <citation type="submission" date="2021-06" db="EMBL/GenBank/DDBJ databases">
        <authorList>
            <person name="Kallberg Y."/>
            <person name="Tangrot J."/>
            <person name="Rosling A."/>
        </authorList>
    </citation>
    <scope>NUCLEOTIDE SEQUENCE [LARGE SCALE GENOMIC DNA]</scope>
    <source>
        <strain evidence="2 3">120-4 pot B 10/14</strain>
    </source>
</reference>
<organism evidence="2 3">
    <name type="scientific">Gigaspora margarita</name>
    <dbReference type="NCBI Taxonomy" id="4874"/>
    <lineage>
        <taxon>Eukaryota</taxon>
        <taxon>Fungi</taxon>
        <taxon>Fungi incertae sedis</taxon>
        <taxon>Mucoromycota</taxon>
        <taxon>Glomeromycotina</taxon>
        <taxon>Glomeromycetes</taxon>
        <taxon>Diversisporales</taxon>
        <taxon>Gigasporaceae</taxon>
        <taxon>Gigaspora</taxon>
    </lineage>
</organism>
<evidence type="ECO:0000256" key="1">
    <source>
        <dbReference type="SAM" id="MobiDB-lite"/>
    </source>
</evidence>